<evidence type="ECO:0000256" key="1">
    <source>
        <dbReference type="SAM" id="SignalP"/>
    </source>
</evidence>
<name>A0A9P4M3F8_9PEZI</name>
<organism evidence="2 3">
    <name type="scientific">Rhizodiscina lignyota</name>
    <dbReference type="NCBI Taxonomy" id="1504668"/>
    <lineage>
        <taxon>Eukaryota</taxon>
        <taxon>Fungi</taxon>
        <taxon>Dikarya</taxon>
        <taxon>Ascomycota</taxon>
        <taxon>Pezizomycotina</taxon>
        <taxon>Dothideomycetes</taxon>
        <taxon>Pleosporomycetidae</taxon>
        <taxon>Aulographales</taxon>
        <taxon>Rhizodiscinaceae</taxon>
        <taxon>Rhizodiscina</taxon>
    </lineage>
</organism>
<dbReference type="EMBL" id="ML978131">
    <property type="protein sequence ID" value="KAF2095665.1"/>
    <property type="molecule type" value="Genomic_DNA"/>
</dbReference>
<sequence>MMRLAARATIAVALLSLTSAAPLQPRQTLSIPVTFHGAIDQGPIQSVALNWPLDGVTWGFATIVLESGDVLQNAQLSMSTGEIFNNGMDVDCTFWGLDGLQMKITNTHVDSDDWETFTVGPPQVLITGSCTLLHIQGE</sequence>
<accession>A0A9P4M3F8</accession>
<keyword evidence="1" id="KW-0732">Signal</keyword>
<protein>
    <submittedName>
        <fullName evidence="2">Uncharacterized protein</fullName>
    </submittedName>
</protein>
<keyword evidence="3" id="KW-1185">Reference proteome</keyword>
<feature type="chain" id="PRO_5040213868" evidence="1">
    <location>
        <begin position="21"/>
        <end position="138"/>
    </location>
</feature>
<proteinExistence type="predicted"/>
<evidence type="ECO:0000313" key="2">
    <source>
        <dbReference type="EMBL" id="KAF2095665.1"/>
    </source>
</evidence>
<comment type="caution">
    <text evidence="2">The sequence shown here is derived from an EMBL/GenBank/DDBJ whole genome shotgun (WGS) entry which is preliminary data.</text>
</comment>
<evidence type="ECO:0000313" key="3">
    <source>
        <dbReference type="Proteomes" id="UP000799772"/>
    </source>
</evidence>
<dbReference type="AlphaFoldDB" id="A0A9P4M3F8"/>
<dbReference type="Proteomes" id="UP000799772">
    <property type="component" value="Unassembled WGS sequence"/>
</dbReference>
<feature type="signal peptide" evidence="1">
    <location>
        <begin position="1"/>
        <end position="20"/>
    </location>
</feature>
<reference evidence="2" key="1">
    <citation type="journal article" date="2020" name="Stud. Mycol.">
        <title>101 Dothideomycetes genomes: a test case for predicting lifestyles and emergence of pathogens.</title>
        <authorList>
            <person name="Haridas S."/>
            <person name="Albert R."/>
            <person name="Binder M."/>
            <person name="Bloem J."/>
            <person name="Labutti K."/>
            <person name="Salamov A."/>
            <person name="Andreopoulos B."/>
            <person name="Baker S."/>
            <person name="Barry K."/>
            <person name="Bills G."/>
            <person name="Bluhm B."/>
            <person name="Cannon C."/>
            <person name="Castanera R."/>
            <person name="Culley D."/>
            <person name="Daum C."/>
            <person name="Ezra D."/>
            <person name="Gonzalez J."/>
            <person name="Henrissat B."/>
            <person name="Kuo A."/>
            <person name="Liang C."/>
            <person name="Lipzen A."/>
            <person name="Lutzoni F."/>
            <person name="Magnuson J."/>
            <person name="Mondo S."/>
            <person name="Nolan M."/>
            <person name="Ohm R."/>
            <person name="Pangilinan J."/>
            <person name="Park H.-J."/>
            <person name="Ramirez L."/>
            <person name="Alfaro M."/>
            <person name="Sun H."/>
            <person name="Tritt A."/>
            <person name="Yoshinaga Y."/>
            <person name="Zwiers L.-H."/>
            <person name="Turgeon B."/>
            <person name="Goodwin S."/>
            <person name="Spatafora J."/>
            <person name="Crous P."/>
            <person name="Grigoriev I."/>
        </authorList>
    </citation>
    <scope>NUCLEOTIDE SEQUENCE</scope>
    <source>
        <strain evidence="2">CBS 133067</strain>
    </source>
</reference>
<gene>
    <name evidence="2" type="ORF">NA57DRAFT_79380</name>
</gene>